<evidence type="ECO:0000313" key="3">
    <source>
        <dbReference type="EMBL" id="GIY99597.1"/>
    </source>
</evidence>
<sequence>MNFDRILFSLLGLAEWTCSTIFSYTEGKRKTSGHHLFIKTPAYSIDTFSHMDLYKMIWLGTKPWANVKTKGRQSEKPHTNEEGSRDLLDEGRFVSVRLIIDLLLYSILVCYVMFSVN</sequence>
<dbReference type="EMBL" id="BPLR01018438">
    <property type="protein sequence ID" value="GIY99597.1"/>
    <property type="molecule type" value="Genomic_DNA"/>
</dbReference>
<accession>A0AAV4XX68</accession>
<keyword evidence="2" id="KW-0732">Signal</keyword>
<evidence type="ECO:0000256" key="2">
    <source>
        <dbReference type="SAM" id="SignalP"/>
    </source>
</evidence>
<organism evidence="3 4">
    <name type="scientific">Caerostris extrusa</name>
    <name type="common">Bark spider</name>
    <name type="synonym">Caerostris bankana</name>
    <dbReference type="NCBI Taxonomy" id="172846"/>
    <lineage>
        <taxon>Eukaryota</taxon>
        <taxon>Metazoa</taxon>
        <taxon>Ecdysozoa</taxon>
        <taxon>Arthropoda</taxon>
        <taxon>Chelicerata</taxon>
        <taxon>Arachnida</taxon>
        <taxon>Araneae</taxon>
        <taxon>Araneomorphae</taxon>
        <taxon>Entelegynae</taxon>
        <taxon>Araneoidea</taxon>
        <taxon>Araneidae</taxon>
        <taxon>Caerostris</taxon>
    </lineage>
</organism>
<feature type="signal peptide" evidence="2">
    <location>
        <begin position="1"/>
        <end position="19"/>
    </location>
</feature>
<name>A0AAV4XX68_CAEEX</name>
<keyword evidence="1" id="KW-0472">Membrane</keyword>
<feature type="transmembrane region" description="Helical" evidence="1">
    <location>
        <begin position="94"/>
        <end position="114"/>
    </location>
</feature>
<gene>
    <name evidence="3" type="ORF">CEXT_723171</name>
</gene>
<dbReference type="Proteomes" id="UP001054945">
    <property type="component" value="Unassembled WGS sequence"/>
</dbReference>
<proteinExistence type="predicted"/>
<comment type="caution">
    <text evidence="3">The sequence shown here is derived from an EMBL/GenBank/DDBJ whole genome shotgun (WGS) entry which is preliminary data.</text>
</comment>
<keyword evidence="1" id="KW-1133">Transmembrane helix</keyword>
<dbReference type="AlphaFoldDB" id="A0AAV4XX68"/>
<protein>
    <submittedName>
        <fullName evidence="3">Uncharacterized protein</fullName>
    </submittedName>
</protein>
<evidence type="ECO:0000313" key="4">
    <source>
        <dbReference type="Proteomes" id="UP001054945"/>
    </source>
</evidence>
<keyword evidence="4" id="KW-1185">Reference proteome</keyword>
<reference evidence="3 4" key="1">
    <citation type="submission" date="2021-06" db="EMBL/GenBank/DDBJ databases">
        <title>Caerostris extrusa draft genome.</title>
        <authorList>
            <person name="Kono N."/>
            <person name="Arakawa K."/>
        </authorList>
    </citation>
    <scope>NUCLEOTIDE SEQUENCE [LARGE SCALE GENOMIC DNA]</scope>
</reference>
<evidence type="ECO:0000256" key="1">
    <source>
        <dbReference type="SAM" id="Phobius"/>
    </source>
</evidence>
<keyword evidence="1" id="KW-0812">Transmembrane</keyword>
<feature type="chain" id="PRO_5043517611" evidence="2">
    <location>
        <begin position="20"/>
        <end position="117"/>
    </location>
</feature>